<evidence type="ECO:0000256" key="12">
    <source>
        <dbReference type="ARBA" id="ARBA00034036"/>
    </source>
</evidence>
<keyword evidence="8 15" id="KW-0460">Magnesium</keyword>
<comment type="similarity">
    <text evidence="3 16">Belongs to the cation transport ATPase (P-type) (TC 3.A.3) family. Type IV subfamily.</text>
</comment>
<evidence type="ECO:0000256" key="10">
    <source>
        <dbReference type="ARBA" id="ARBA00022989"/>
    </source>
</evidence>
<dbReference type="GO" id="GO:0005886">
    <property type="term" value="C:plasma membrane"/>
    <property type="evidence" value="ECO:0007669"/>
    <property type="project" value="TreeGrafter"/>
</dbReference>
<feature type="binding site" evidence="14">
    <location>
        <position position="210"/>
    </location>
    <ligand>
        <name>ATP</name>
        <dbReference type="ChEBI" id="CHEBI:30616"/>
    </ligand>
</feature>
<feature type="transmembrane region" description="Helical" evidence="16">
    <location>
        <begin position="665"/>
        <end position="690"/>
    </location>
</feature>
<evidence type="ECO:0000256" key="5">
    <source>
        <dbReference type="ARBA" id="ARBA00022723"/>
    </source>
</evidence>
<feature type="transmembrane region" description="Helical" evidence="16">
    <location>
        <begin position="586"/>
        <end position="608"/>
    </location>
</feature>
<keyword evidence="11 16" id="KW-0472">Membrane</keyword>
<dbReference type="PROSITE" id="PS00154">
    <property type="entry name" value="ATPASE_E1_E2"/>
    <property type="match status" value="1"/>
</dbReference>
<feature type="transmembrane region" description="Helical" evidence="16">
    <location>
        <begin position="776"/>
        <end position="800"/>
    </location>
</feature>
<dbReference type="Pfam" id="PF16212">
    <property type="entry name" value="PhoLip_ATPase_C"/>
    <property type="match status" value="1"/>
</dbReference>
<dbReference type="GO" id="GO:0005802">
    <property type="term" value="C:trans-Golgi network"/>
    <property type="evidence" value="ECO:0007669"/>
    <property type="project" value="TreeGrafter"/>
</dbReference>
<feature type="binding site" evidence="14">
    <location>
        <position position="308"/>
    </location>
    <ligand>
        <name>ATP</name>
        <dbReference type="ChEBI" id="CHEBI:30616"/>
    </ligand>
</feature>
<feature type="compositionally biased region" description="Basic and acidic residues" evidence="17">
    <location>
        <begin position="898"/>
        <end position="908"/>
    </location>
</feature>
<dbReference type="PANTHER" id="PTHR24092:SF80">
    <property type="entry name" value="PHOSPHOLIPID-TRANSPORTING ATPASE IM-RELATED"/>
    <property type="match status" value="1"/>
</dbReference>
<dbReference type="GO" id="GO:0045332">
    <property type="term" value="P:phospholipid translocation"/>
    <property type="evidence" value="ECO:0007669"/>
    <property type="project" value="TreeGrafter"/>
</dbReference>
<name>A0AAV2L6D2_KNICA</name>
<dbReference type="GO" id="GO:0000287">
    <property type="term" value="F:magnesium ion binding"/>
    <property type="evidence" value="ECO:0007669"/>
    <property type="project" value="UniProtKB-UniRule"/>
</dbReference>
<feature type="active site" description="4-aspartylphosphate intermediate" evidence="13">
    <location>
        <position position="106"/>
    </location>
</feature>
<feature type="binding site" evidence="14">
    <location>
        <position position="499"/>
    </location>
    <ligand>
        <name>ATP</name>
        <dbReference type="ChEBI" id="CHEBI:30616"/>
    </ligand>
</feature>
<keyword evidence="10 16" id="KW-1133">Transmembrane helix</keyword>
<feature type="transmembrane region" description="Helical" evidence="16">
    <location>
        <begin position="614"/>
        <end position="635"/>
    </location>
</feature>
<evidence type="ECO:0000313" key="20">
    <source>
        <dbReference type="Proteomes" id="UP001497482"/>
    </source>
</evidence>
<feature type="binding site" evidence="15">
    <location>
        <position position="529"/>
    </location>
    <ligand>
        <name>Mg(2+)</name>
        <dbReference type="ChEBI" id="CHEBI:18420"/>
    </ligand>
</feature>
<organism evidence="19 20">
    <name type="scientific">Knipowitschia caucasica</name>
    <name type="common">Caucasian dwarf goby</name>
    <name type="synonym">Pomatoschistus caucasicus</name>
    <dbReference type="NCBI Taxonomy" id="637954"/>
    <lineage>
        <taxon>Eukaryota</taxon>
        <taxon>Metazoa</taxon>
        <taxon>Chordata</taxon>
        <taxon>Craniata</taxon>
        <taxon>Vertebrata</taxon>
        <taxon>Euteleostomi</taxon>
        <taxon>Actinopterygii</taxon>
        <taxon>Neopterygii</taxon>
        <taxon>Teleostei</taxon>
        <taxon>Neoteleostei</taxon>
        <taxon>Acanthomorphata</taxon>
        <taxon>Gobiaria</taxon>
        <taxon>Gobiiformes</taxon>
        <taxon>Gobioidei</taxon>
        <taxon>Gobiidae</taxon>
        <taxon>Gobiinae</taxon>
        <taxon>Knipowitschia</taxon>
    </lineage>
</organism>
<dbReference type="PANTHER" id="PTHR24092">
    <property type="entry name" value="PROBABLE PHOSPHOLIPID-TRANSPORTING ATPASE"/>
    <property type="match status" value="1"/>
</dbReference>
<feature type="binding site" evidence="14">
    <location>
        <position position="528"/>
    </location>
    <ligand>
        <name>ATP</name>
        <dbReference type="ChEBI" id="CHEBI:30616"/>
    </ligand>
</feature>
<accession>A0AAV2L6D2</accession>
<dbReference type="Gene3D" id="3.40.1110.10">
    <property type="entry name" value="Calcium-transporting ATPase, cytoplasmic domain N"/>
    <property type="match status" value="1"/>
</dbReference>
<dbReference type="InterPro" id="IPR001757">
    <property type="entry name" value="P_typ_ATPase"/>
</dbReference>
<evidence type="ECO:0000256" key="3">
    <source>
        <dbReference type="ARBA" id="ARBA00008109"/>
    </source>
</evidence>
<feature type="binding site" evidence="14">
    <location>
        <position position="505"/>
    </location>
    <ligand>
        <name>ATP</name>
        <dbReference type="ChEBI" id="CHEBI:30616"/>
    </ligand>
</feature>
<dbReference type="SFLD" id="SFLDS00003">
    <property type="entry name" value="Haloacid_Dehalogenase"/>
    <property type="match status" value="1"/>
</dbReference>
<keyword evidence="9 16" id="KW-1278">Translocase</keyword>
<dbReference type="GO" id="GO:0140326">
    <property type="term" value="F:ATPase-coupled intramembrane lipid transporter activity"/>
    <property type="evidence" value="ECO:0007669"/>
    <property type="project" value="UniProtKB-EC"/>
</dbReference>
<feature type="binding site" evidence="15">
    <location>
        <position position="525"/>
    </location>
    <ligand>
        <name>Mg(2+)</name>
        <dbReference type="ChEBI" id="CHEBI:18420"/>
    </ligand>
</feature>
<dbReference type="FunFam" id="3.40.1110.10:FF:000188">
    <property type="entry name" value="Phospholipid-transporting ATPase"/>
    <property type="match status" value="1"/>
</dbReference>
<dbReference type="InterPro" id="IPR036412">
    <property type="entry name" value="HAD-like_sf"/>
</dbReference>
<dbReference type="EC" id="7.6.2.1" evidence="16"/>
<evidence type="ECO:0000259" key="18">
    <source>
        <dbReference type="Pfam" id="PF16212"/>
    </source>
</evidence>
<comment type="catalytic activity">
    <reaction evidence="12 16">
        <text>ATP + H2O + phospholipidSide 1 = ADP + phosphate + phospholipidSide 2.</text>
        <dbReference type="EC" id="7.6.2.1"/>
    </reaction>
</comment>
<feature type="region of interest" description="Disordered" evidence="17">
    <location>
        <begin position="889"/>
        <end position="908"/>
    </location>
</feature>
<dbReference type="Gene3D" id="3.40.50.1000">
    <property type="entry name" value="HAD superfamily/HAD-like"/>
    <property type="match status" value="1"/>
</dbReference>
<dbReference type="EMBL" id="OZ035842">
    <property type="protein sequence ID" value="CAL1594912.1"/>
    <property type="molecule type" value="Genomic_DNA"/>
</dbReference>
<feature type="binding site" evidence="14">
    <location>
        <position position="251"/>
    </location>
    <ligand>
        <name>ATP</name>
        <dbReference type="ChEBI" id="CHEBI:30616"/>
    </ligand>
</feature>
<feature type="transmembrane region" description="Helical" evidence="16">
    <location>
        <begin position="733"/>
        <end position="756"/>
    </location>
</feature>
<dbReference type="Pfam" id="PF13246">
    <property type="entry name" value="Cation_ATPase"/>
    <property type="match status" value="1"/>
</dbReference>
<dbReference type="NCBIfam" id="TIGR01652">
    <property type="entry name" value="ATPase-Plipid"/>
    <property type="match status" value="1"/>
</dbReference>
<feature type="binding site" evidence="15">
    <location>
        <position position="108"/>
    </location>
    <ligand>
        <name>Mg(2+)</name>
        <dbReference type="ChEBI" id="CHEBI:18420"/>
    </ligand>
</feature>
<evidence type="ECO:0000256" key="16">
    <source>
        <dbReference type="RuleBase" id="RU362033"/>
    </source>
</evidence>
<feature type="region of interest" description="Disordered" evidence="17">
    <location>
        <begin position="811"/>
        <end position="830"/>
    </location>
</feature>
<proteinExistence type="inferred from homology"/>
<keyword evidence="5 15" id="KW-0479">Metal-binding</keyword>
<comment type="subcellular location">
    <subcellularLocation>
        <location evidence="2 16">Membrane</location>
        <topology evidence="2 16">Multi-pass membrane protein</topology>
    </subcellularLocation>
</comment>
<feature type="binding site" evidence="14">
    <location>
        <position position="108"/>
    </location>
    <ligand>
        <name>ATP</name>
        <dbReference type="ChEBI" id="CHEBI:30616"/>
    </ligand>
</feature>
<feature type="transmembrane region" description="Helical" evidence="16">
    <location>
        <begin position="702"/>
        <end position="721"/>
    </location>
</feature>
<evidence type="ECO:0000256" key="8">
    <source>
        <dbReference type="ARBA" id="ARBA00022842"/>
    </source>
</evidence>
<evidence type="ECO:0000256" key="9">
    <source>
        <dbReference type="ARBA" id="ARBA00022967"/>
    </source>
</evidence>
<feature type="region of interest" description="Disordered" evidence="17">
    <location>
        <begin position="850"/>
        <end position="877"/>
    </location>
</feature>
<dbReference type="InterPro" id="IPR044492">
    <property type="entry name" value="P_typ_ATPase_HD_dom"/>
</dbReference>
<feature type="binding site" evidence="14">
    <location>
        <position position="274"/>
    </location>
    <ligand>
        <name>ATP</name>
        <dbReference type="ChEBI" id="CHEBI:30616"/>
    </ligand>
</feature>
<feature type="compositionally biased region" description="Low complexity" evidence="17">
    <location>
        <begin position="811"/>
        <end position="824"/>
    </location>
</feature>
<reference evidence="19 20" key="1">
    <citation type="submission" date="2024-04" db="EMBL/GenBank/DDBJ databases">
        <authorList>
            <person name="Waldvogel A.-M."/>
            <person name="Schoenle A."/>
        </authorList>
    </citation>
    <scope>NUCLEOTIDE SEQUENCE [LARGE SCALE GENOMIC DNA]</scope>
</reference>
<evidence type="ECO:0000256" key="14">
    <source>
        <dbReference type="PIRSR" id="PIRSR606539-2"/>
    </source>
</evidence>
<dbReference type="FunFam" id="3.40.50.1000:FF:000014">
    <property type="entry name" value="Phospholipid-transporting ATPase"/>
    <property type="match status" value="1"/>
</dbReference>
<dbReference type="SFLD" id="SFLDG00002">
    <property type="entry name" value="C1.7:_P-type_atpase_like"/>
    <property type="match status" value="1"/>
</dbReference>
<protein>
    <recommendedName>
        <fullName evidence="16">Phospholipid-transporting ATPase</fullName>
        <ecNumber evidence="16">7.6.2.1</ecNumber>
    </recommendedName>
</protein>
<evidence type="ECO:0000256" key="2">
    <source>
        <dbReference type="ARBA" id="ARBA00004141"/>
    </source>
</evidence>
<feature type="transmembrane region" description="Helical" evidence="16">
    <location>
        <begin position="41"/>
        <end position="60"/>
    </location>
</feature>
<dbReference type="Proteomes" id="UP001497482">
    <property type="component" value="Chromosome 20"/>
</dbReference>
<evidence type="ECO:0000313" key="19">
    <source>
        <dbReference type="EMBL" id="CAL1594912.1"/>
    </source>
</evidence>
<keyword evidence="6 14" id="KW-0547">Nucleotide-binding</keyword>
<dbReference type="SFLD" id="SFLDF00027">
    <property type="entry name" value="p-type_atpase"/>
    <property type="match status" value="1"/>
</dbReference>
<keyword evidence="7 14" id="KW-0067">ATP-binding</keyword>
<dbReference type="AlphaFoldDB" id="A0AAV2L6D2"/>
<feature type="binding site" evidence="14">
    <location>
        <position position="106"/>
    </location>
    <ligand>
        <name>ATP</name>
        <dbReference type="ChEBI" id="CHEBI:30616"/>
    </ligand>
</feature>
<dbReference type="GO" id="GO:0007030">
    <property type="term" value="P:Golgi organization"/>
    <property type="evidence" value="ECO:0007669"/>
    <property type="project" value="TreeGrafter"/>
</dbReference>
<dbReference type="SUPFAM" id="SSF81660">
    <property type="entry name" value="Metal cation-transporting ATPase, ATP-binding domain N"/>
    <property type="match status" value="1"/>
</dbReference>
<evidence type="ECO:0000256" key="6">
    <source>
        <dbReference type="ARBA" id="ARBA00022741"/>
    </source>
</evidence>
<feature type="binding site" evidence="14">
    <location>
        <position position="390"/>
    </location>
    <ligand>
        <name>ATP</name>
        <dbReference type="ChEBI" id="CHEBI:30616"/>
    </ligand>
</feature>
<feature type="binding site" evidence="14">
    <location>
        <position position="107"/>
    </location>
    <ligand>
        <name>ATP</name>
        <dbReference type="ChEBI" id="CHEBI:30616"/>
    </ligand>
</feature>
<dbReference type="InterPro" id="IPR023214">
    <property type="entry name" value="HAD_sf"/>
</dbReference>
<dbReference type="GO" id="GO:0005524">
    <property type="term" value="F:ATP binding"/>
    <property type="evidence" value="ECO:0007669"/>
    <property type="project" value="UniProtKB-UniRule"/>
</dbReference>
<dbReference type="InterPro" id="IPR032630">
    <property type="entry name" value="P_typ_ATPase_c"/>
</dbReference>
<dbReference type="InterPro" id="IPR006539">
    <property type="entry name" value="P-type_ATPase_IV"/>
</dbReference>
<dbReference type="InterPro" id="IPR023299">
    <property type="entry name" value="ATPase_P-typ_cyto_dom_N"/>
</dbReference>
<comment type="cofactor">
    <cofactor evidence="1 15">
        <name>Mg(2+)</name>
        <dbReference type="ChEBI" id="CHEBI:18420"/>
    </cofactor>
</comment>
<dbReference type="PRINTS" id="PR00119">
    <property type="entry name" value="CATATPASE"/>
</dbReference>
<keyword evidence="20" id="KW-1185">Reference proteome</keyword>
<feature type="binding site" evidence="14">
    <location>
        <position position="529"/>
    </location>
    <ligand>
        <name>ATP</name>
        <dbReference type="ChEBI" id="CHEBI:30616"/>
    </ligand>
</feature>
<gene>
    <name evidence="19" type="ORF">KC01_LOCUS23819</name>
</gene>
<evidence type="ECO:0000256" key="13">
    <source>
        <dbReference type="PIRSR" id="PIRSR606539-1"/>
    </source>
</evidence>
<dbReference type="GO" id="GO:0016887">
    <property type="term" value="F:ATP hydrolysis activity"/>
    <property type="evidence" value="ECO:0007669"/>
    <property type="project" value="InterPro"/>
</dbReference>
<dbReference type="InterPro" id="IPR018303">
    <property type="entry name" value="ATPase_P-typ_P_site"/>
</dbReference>
<feature type="binding site" evidence="14">
    <location>
        <position position="389"/>
    </location>
    <ligand>
        <name>ATP</name>
        <dbReference type="ChEBI" id="CHEBI:30616"/>
    </ligand>
</feature>
<dbReference type="SUPFAM" id="SSF81665">
    <property type="entry name" value="Calcium ATPase, transmembrane domain M"/>
    <property type="match status" value="1"/>
</dbReference>
<feature type="domain" description="P-type ATPase C-terminal" evidence="18">
    <location>
        <begin position="551"/>
        <end position="803"/>
    </location>
</feature>
<evidence type="ECO:0000256" key="1">
    <source>
        <dbReference type="ARBA" id="ARBA00001946"/>
    </source>
</evidence>
<evidence type="ECO:0000256" key="7">
    <source>
        <dbReference type="ARBA" id="ARBA00022840"/>
    </source>
</evidence>
<evidence type="ECO:0000256" key="4">
    <source>
        <dbReference type="ARBA" id="ARBA00022692"/>
    </source>
</evidence>
<feature type="binding site" evidence="15">
    <location>
        <position position="106"/>
    </location>
    <ligand>
        <name>Mg(2+)</name>
        <dbReference type="ChEBI" id="CHEBI:18420"/>
    </ligand>
</feature>
<sequence>MGAVLGIGNTVWESLLGKDFHVFLSTEDSQTNPVFSGFLTFWSYIIILNTVVPISLYVSVEVLRLGHSYFINWDWQMYFSATDTPAEARTTTLNEELGQVQFIFSDKTGTLTQNIMVFRKCSINGQTYGDIYNEFHQKVEITEKTACVDFSYNPLRDTKFTFYDNRLVEAVKQEDPSVQEFFRLLSLCHTVMSEEKQEGGLVYQAQSPDEGALVTAARNVGFVFRSRTPETITVQEMGQSVTYQLLAILDFNNVRKRMSVIVQNPLGQIKLYCKGADTIIFERLHSSESELMEITSDHLSEFAGEGLRTLALAHRDLDEGYFKEWMKKYLFASTVIENRDDGLAALYEEIEQDLRLLGATAIEDKLQDGVPETISRLGLADIKIWVLTGDKQETAVNIGYSCRMLRDDMDEVFLISGNSLLEVQRDLRRAKEHIVGWSQVSRVSEVDSEPYSGSVLEEMIIPEYALVINGNSLAHALDLSLQCVFLEVACLCSAVICCRVTPLQKAQVVELVKTHTKAVTLAIGDGANDVSMIKMAHIGVGISGQEGMQAVLSSDFSFAQFRYLQRLLLVHGHWSYLRMCHFLRYFFYKNFAFTLVHFWYGFFCGFSAQTVYDQWFITLFNIVFTSLPVIAMGLFDQDVNDRTSLRYPCLYKAGQMNLHFNKRHFFLCALQGLATSFLLFFIPFGAFSVLLKEDGLNLDQQALAVTVSTCLVIAVSVQIGLDTQYWTAINHLFIFGSVAVYFALMFALQSNGMFVFTSSFPFVGTSRNTLSELNVWLVVLLTTVVCVLPGLVVTFCRVDLFPTPTDKVRQLQLGRGQGQGPRSPSLRRVRRSSSHRSAYAFSHQHGYGELITSGRNMKSPDCPAPSAAPGPSPRHHNWIHNVLKKKNEVDCAPEENTVSDRKRADDTD</sequence>
<dbReference type="SUPFAM" id="SSF56784">
    <property type="entry name" value="HAD-like"/>
    <property type="match status" value="1"/>
</dbReference>
<evidence type="ECO:0000256" key="11">
    <source>
        <dbReference type="ARBA" id="ARBA00023136"/>
    </source>
</evidence>
<feature type="binding site" evidence="14">
    <location>
        <position position="388"/>
    </location>
    <ligand>
        <name>ATP</name>
        <dbReference type="ChEBI" id="CHEBI:30616"/>
    </ligand>
</feature>
<evidence type="ECO:0000256" key="15">
    <source>
        <dbReference type="PIRSR" id="PIRSR606539-3"/>
    </source>
</evidence>
<feature type="compositionally biased region" description="Pro residues" evidence="17">
    <location>
        <begin position="862"/>
        <end position="872"/>
    </location>
</feature>
<keyword evidence="4 16" id="KW-0812">Transmembrane</keyword>
<dbReference type="InterPro" id="IPR023298">
    <property type="entry name" value="ATPase_P-typ_TM_dom_sf"/>
</dbReference>
<evidence type="ECO:0000256" key="17">
    <source>
        <dbReference type="SAM" id="MobiDB-lite"/>
    </source>
</evidence>
<dbReference type="NCBIfam" id="TIGR01494">
    <property type="entry name" value="ATPase_P-type"/>
    <property type="match status" value="1"/>
</dbReference>